<proteinExistence type="predicted"/>
<dbReference type="EMBL" id="CAKLBY020000224">
    <property type="protein sequence ID" value="CAK7936311.1"/>
    <property type="molecule type" value="Genomic_DNA"/>
</dbReference>
<organism evidence="1 3">
    <name type="scientific">Peronospora matthiolae</name>
    <dbReference type="NCBI Taxonomy" id="2874970"/>
    <lineage>
        <taxon>Eukaryota</taxon>
        <taxon>Sar</taxon>
        <taxon>Stramenopiles</taxon>
        <taxon>Oomycota</taxon>
        <taxon>Peronosporomycetes</taxon>
        <taxon>Peronosporales</taxon>
        <taxon>Peronosporaceae</taxon>
        <taxon>Peronospora</taxon>
    </lineage>
</organism>
<dbReference type="EMBL" id="CAKLBY020000295">
    <property type="protein sequence ID" value="CAK7943212.1"/>
    <property type="molecule type" value="Genomic_DNA"/>
</dbReference>
<accession>A0AAV1UPV8</accession>
<comment type="caution">
    <text evidence="1">The sequence shown here is derived from an EMBL/GenBank/DDBJ whole genome shotgun (WGS) entry which is preliminary data.</text>
</comment>
<evidence type="ECO:0000313" key="2">
    <source>
        <dbReference type="EMBL" id="CAK7943212.1"/>
    </source>
</evidence>
<dbReference type="AlphaFoldDB" id="A0AAV1UPV8"/>
<protein>
    <submittedName>
        <fullName evidence="1">Uncharacterized protein</fullName>
    </submittedName>
</protein>
<name>A0AAV1UPV8_9STRA</name>
<reference evidence="1" key="1">
    <citation type="submission" date="2024-01" db="EMBL/GenBank/DDBJ databases">
        <authorList>
            <person name="Webb A."/>
        </authorList>
    </citation>
    <scope>NUCLEOTIDE SEQUENCE</scope>
    <source>
        <strain evidence="1">Pm1</strain>
    </source>
</reference>
<evidence type="ECO:0000313" key="1">
    <source>
        <dbReference type="EMBL" id="CAK7936311.1"/>
    </source>
</evidence>
<dbReference type="Proteomes" id="UP001162060">
    <property type="component" value="Unassembled WGS sequence"/>
</dbReference>
<gene>
    <name evidence="1" type="ORF">PM001_LOCUS21461</name>
    <name evidence="2" type="ORF">PM001_LOCUS28362</name>
</gene>
<evidence type="ECO:0000313" key="3">
    <source>
        <dbReference type="Proteomes" id="UP001162060"/>
    </source>
</evidence>
<sequence length="97" mass="10698">MKRLLVVYSGMDTGIMSGSHAEFYLLPLRCIATRLLTSIASLAGHVMTMLGFVMPAEESSLQPMLASRIIEIVVKNVYGDQNADNNGCYGECKRQRI</sequence>